<feature type="region of interest" description="Disordered" evidence="1">
    <location>
        <begin position="55"/>
        <end position="84"/>
    </location>
</feature>
<gene>
    <name evidence="3" type="ORF">SEVIR_9G115200v2</name>
</gene>
<organism evidence="3 4">
    <name type="scientific">Setaria viridis</name>
    <name type="common">Green bristlegrass</name>
    <name type="synonym">Setaria italica subsp. viridis</name>
    <dbReference type="NCBI Taxonomy" id="4556"/>
    <lineage>
        <taxon>Eukaryota</taxon>
        <taxon>Viridiplantae</taxon>
        <taxon>Streptophyta</taxon>
        <taxon>Embryophyta</taxon>
        <taxon>Tracheophyta</taxon>
        <taxon>Spermatophyta</taxon>
        <taxon>Magnoliopsida</taxon>
        <taxon>Liliopsida</taxon>
        <taxon>Poales</taxon>
        <taxon>Poaceae</taxon>
        <taxon>PACMAD clade</taxon>
        <taxon>Panicoideae</taxon>
        <taxon>Panicodae</taxon>
        <taxon>Paniceae</taxon>
        <taxon>Cenchrinae</taxon>
        <taxon>Setaria</taxon>
    </lineage>
</organism>
<accession>A0A4U6SSA0</accession>
<evidence type="ECO:0000313" key="4">
    <source>
        <dbReference type="Proteomes" id="UP000298652"/>
    </source>
</evidence>
<keyword evidence="2" id="KW-0732">Signal</keyword>
<dbReference type="Gramene" id="TKV91707">
    <property type="protein sequence ID" value="TKV91707"/>
    <property type="gene ID" value="SEVIR_9G115200v2"/>
</dbReference>
<dbReference type="EMBL" id="CM016560">
    <property type="protein sequence ID" value="TKV91707.1"/>
    <property type="molecule type" value="Genomic_DNA"/>
</dbReference>
<reference evidence="3" key="1">
    <citation type="submission" date="2019-03" db="EMBL/GenBank/DDBJ databases">
        <title>WGS assembly of Setaria viridis.</title>
        <authorList>
            <person name="Huang P."/>
            <person name="Jenkins J."/>
            <person name="Grimwood J."/>
            <person name="Barry K."/>
            <person name="Healey A."/>
            <person name="Mamidi S."/>
            <person name="Sreedasyam A."/>
            <person name="Shu S."/>
            <person name="Feldman M."/>
            <person name="Wu J."/>
            <person name="Yu Y."/>
            <person name="Chen C."/>
            <person name="Johnson J."/>
            <person name="Rokhsar D."/>
            <person name="Baxter I."/>
            <person name="Schmutz J."/>
            <person name="Brutnell T."/>
            <person name="Kellogg E."/>
        </authorList>
    </citation>
    <scope>NUCLEOTIDE SEQUENCE [LARGE SCALE GENOMIC DNA]</scope>
</reference>
<evidence type="ECO:0000256" key="1">
    <source>
        <dbReference type="SAM" id="MobiDB-lite"/>
    </source>
</evidence>
<feature type="signal peptide" evidence="2">
    <location>
        <begin position="1"/>
        <end position="30"/>
    </location>
</feature>
<feature type="chain" id="PRO_5020567674" evidence="2">
    <location>
        <begin position="31"/>
        <end position="84"/>
    </location>
</feature>
<proteinExistence type="predicted"/>
<evidence type="ECO:0000313" key="3">
    <source>
        <dbReference type="EMBL" id="TKV91707.1"/>
    </source>
</evidence>
<keyword evidence="4" id="KW-1185">Reference proteome</keyword>
<dbReference type="AlphaFoldDB" id="A0A4U6SSA0"/>
<name>A0A4U6SSA0_SETVI</name>
<dbReference type="Proteomes" id="UP000298652">
    <property type="component" value="Chromosome 9"/>
</dbReference>
<protein>
    <submittedName>
        <fullName evidence="3">Uncharacterized protein</fullName>
    </submittedName>
</protein>
<evidence type="ECO:0000256" key="2">
    <source>
        <dbReference type="SAM" id="SignalP"/>
    </source>
</evidence>
<sequence>MAVRARSTTCACRLLLAMALAALVVTAARGARTGPRGHGGGAEAGAARISALELDDASRSVPSCCTQDRSKGGSSCCPPQALTP</sequence>
<dbReference type="OMA" id="CCTHDRN"/>